<dbReference type="OrthoDB" id="9806357at2"/>
<accession>A0A4S1DWT2</accession>
<reference evidence="2 3" key="1">
    <citation type="submission" date="2019-04" db="EMBL/GenBank/DDBJ databases">
        <authorList>
            <person name="Liu A."/>
        </authorList>
    </citation>
    <scope>NUCLEOTIDE SEQUENCE [LARGE SCALE GENOMIC DNA]</scope>
    <source>
        <strain evidence="2 3">RZ03</strain>
    </source>
</reference>
<gene>
    <name evidence="2" type="ORF">EM932_11650</name>
</gene>
<evidence type="ECO:0000256" key="1">
    <source>
        <dbReference type="SAM" id="SignalP"/>
    </source>
</evidence>
<organism evidence="2 3">
    <name type="scientific">Flavivirga rizhaonensis</name>
    <dbReference type="NCBI Taxonomy" id="2559571"/>
    <lineage>
        <taxon>Bacteria</taxon>
        <taxon>Pseudomonadati</taxon>
        <taxon>Bacteroidota</taxon>
        <taxon>Flavobacteriia</taxon>
        <taxon>Flavobacteriales</taxon>
        <taxon>Flavobacteriaceae</taxon>
        <taxon>Flavivirga</taxon>
    </lineage>
</organism>
<keyword evidence="1" id="KW-0732">Signal</keyword>
<dbReference type="RefSeq" id="WP_135877362.1">
    <property type="nucleotide sequence ID" value="NZ_SRSO01000014.1"/>
</dbReference>
<protein>
    <submittedName>
        <fullName evidence="2">DUF3179 domain-containing protein</fullName>
    </submittedName>
</protein>
<evidence type="ECO:0000313" key="2">
    <source>
        <dbReference type="EMBL" id="TGV02385.1"/>
    </source>
</evidence>
<dbReference type="PROSITE" id="PS51257">
    <property type="entry name" value="PROKAR_LIPOPROTEIN"/>
    <property type="match status" value="1"/>
</dbReference>
<dbReference type="AlphaFoldDB" id="A0A4S1DWT2"/>
<proteinExistence type="predicted"/>
<name>A0A4S1DWT2_9FLAO</name>
<feature type="chain" id="PRO_5021001634" evidence="1">
    <location>
        <begin position="23"/>
        <end position="356"/>
    </location>
</feature>
<evidence type="ECO:0000313" key="3">
    <source>
        <dbReference type="Proteomes" id="UP000307602"/>
    </source>
</evidence>
<comment type="caution">
    <text evidence="2">The sequence shown here is derived from an EMBL/GenBank/DDBJ whole genome shotgun (WGS) entry which is preliminary data.</text>
</comment>
<sequence length="356" mass="39819">MKKNVFYLFVCCSLLISCSSSDINNDTTPTGGTNNNSGQWLIPISDVKDGGPGKDGIPSIDNPDFTTANNANFLNDNDLVVGVVKGNQAKAYPHIILDWHEVVNDKIDNAFITLNYCPLTGTAFAWESMSNGTKTTFGVSGLLYNANLILYDRNSGSNWSQLRLECVNGPLISNTPELIDVVETNWKTWKTLYPNTEVLTPQTGFSRTYGTSPYGDYATNNNRFIFTPEITNPALPNKRRVYAIIDQDKSKVYQFSDFNNGNIIRDTFKAVDYLIVGNEDVIYGYKLTGDYKDLVFEYDFNGSETFFKDNEGNKWSIFGKAIEGPREGETLLSVKSVVSYWFAIAAFYPDPEIYTP</sequence>
<dbReference type="InterPro" id="IPR021516">
    <property type="entry name" value="DUF3179"/>
</dbReference>
<keyword evidence="3" id="KW-1185">Reference proteome</keyword>
<dbReference type="Pfam" id="PF11376">
    <property type="entry name" value="DUF3179"/>
    <property type="match status" value="1"/>
</dbReference>
<dbReference type="EMBL" id="SRSO01000014">
    <property type="protein sequence ID" value="TGV02385.1"/>
    <property type="molecule type" value="Genomic_DNA"/>
</dbReference>
<feature type="signal peptide" evidence="1">
    <location>
        <begin position="1"/>
        <end position="22"/>
    </location>
</feature>
<dbReference type="Proteomes" id="UP000307602">
    <property type="component" value="Unassembled WGS sequence"/>
</dbReference>